<keyword evidence="3" id="KW-1185">Reference proteome</keyword>
<evidence type="ECO:0000256" key="1">
    <source>
        <dbReference type="SAM" id="Phobius"/>
    </source>
</evidence>
<proteinExistence type="predicted"/>
<feature type="transmembrane region" description="Helical" evidence="1">
    <location>
        <begin position="78"/>
        <end position="96"/>
    </location>
</feature>
<feature type="transmembrane region" description="Helical" evidence="1">
    <location>
        <begin position="25"/>
        <end position="44"/>
    </location>
</feature>
<evidence type="ECO:0008006" key="4">
    <source>
        <dbReference type="Google" id="ProtNLM"/>
    </source>
</evidence>
<dbReference type="EMBL" id="JBHSCR010000017">
    <property type="protein sequence ID" value="MFC4349438.1"/>
    <property type="molecule type" value="Genomic_DNA"/>
</dbReference>
<evidence type="ECO:0000313" key="2">
    <source>
        <dbReference type="EMBL" id="MFC4349438.1"/>
    </source>
</evidence>
<name>A0ABV8UG32_9PROT</name>
<keyword evidence="1" id="KW-1133">Transmembrane helix</keyword>
<organism evidence="2 3">
    <name type="scientific">Kordiimonas lipolytica</name>
    <dbReference type="NCBI Taxonomy" id="1662421"/>
    <lineage>
        <taxon>Bacteria</taxon>
        <taxon>Pseudomonadati</taxon>
        <taxon>Pseudomonadota</taxon>
        <taxon>Alphaproteobacteria</taxon>
        <taxon>Kordiimonadales</taxon>
        <taxon>Kordiimonadaceae</taxon>
        <taxon>Kordiimonas</taxon>
    </lineage>
</organism>
<dbReference type="Proteomes" id="UP001595776">
    <property type="component" value="Unassembled WGS sequence"/>
</dbReference>
<feature type="transmembrane region" description="Helical" evidence="1">
    <location>
        <begin position="56"/>
        <end position="72"/>
    </location>
</feature>
<accession>A0ABV8UG32</accession>
<gene>
    <name evidence="2" type="ORF">ACFO5Q_16415</name>
</gene>
<keyword evidence="1" id="KW-0812">Transmembrane</keyword>
<reference evidence="3" key="1">
    <citation type="journal article" date="2019" name="Int. J. Syst. Evol. Microbiol.">
        <title>The Global Catalogue of Microorganisms (GCM) 10K type strain sequencing project: providing services to taxonomists for standard genome sequencing and annotation.</title>
        <authorList>
            <consortium name="The Broad Institute Genomics Platform"/>
            <consortium name="The Broad Institute Genome Sequencing Center for Infectious Disease"/>
            <person name="Wu L."/>
            <person name="Ma J."/>
        </authorList>
    </citation>
    <scope>NUCLEOTIDE SEQUENCE [LARGE SCALE GENOMIC DNA]</scope>
    <source>
        <strain evidence="3">CGMCC 1.15304</strain>
    </source>
</reference>
<sequence length="104" mass="11221">MGWLETLVGTIGLYVYFYAYFIRDAAWIGASIALVLAHTACMVLTDREKGQSPSGYDWLSGLMICGALPFIVGPIFVGQVAIFLSAVVLLATGFLVRRMGKAAK</sequence>
<comment type="caution">
    <text evidence="2">The sequence shown here is derived from an EMBL/GenBank/DDBJ whole genome shotgun (WGS) entry which is preliminary data.</text>
</comment>
<keyword evidence="1" id="KW-0472">Membrane</keyword>
<evidence type="ECO:0000313" key="3">
    <source>
        <dbReference type="Proteomes" id="UP001595776"/>
    </source>
</evidence>
<dbReference type="RefSeq" id="WP_068146497.1">
    <property type="nucleotide sequence ID" value="NZ_JBHSCR010000017.1"/>
</dbReference>
<protein>
    <recommendedName>
        <fullName evidence="4">SPW repeat-containing protein</fullName>
    </recommendedName>
</protein>